<comment type="similarity">
    <text evidence="7">Belongs to the MsrA Met sulfoxide reductase family.</text>
</comment>
<dbReference type="PROSITE" id="PS51790">
    <property type="entry name" value="MSRB"/>
    <property type="match status" value="1"/>
</dbReference>
<comment type="catalytic activity">
    <reaction evidence="6 7">
        <text>[thioredoxin]-disulfide + L-methionine + H2O = L-methionine (S)-S-oxide + [thioredoxin]-dithiol</text>
        <dbReference type="Rhea" id="RHEA:19993"/>
        <dbReference type="Rhea" id="RHEA-COMP:10698"/>
        <dbReference type="Rhea" id="RHEA-COMP:10700"/>
        <dbReference type="ChEBI" id="CHEBI:15377"/>
        <dbReference type="ChEBI" id="CHEBI:29950"/>
        <dbReference type="ChEBI" id="CHEBI:50058"/>
        <dbReference type="ChEBI" id="CHEBI:57844"/>
        <dbReference type="ChEBI" id="CHEBI:58772"/>
        <dbReference type="EC" id="1.8.4.11"/>
    </reaction>
</comment>
<evidence type="ECO:0000256" key="7">
    <source>
        <dbReference type="HAMAP-Rule" id="MF_01401"/>
    </source>
</evidence>
<evidence type="ECO:0000256" key="6">
    <source>
        <dbReference type="ARBA" id="ARBA00048782"/>
    </source>
</evidence>
<dbReference type="PANTHER" id="PTHR43774">
    <property type="entry name" value="PEPTIDE METHIONINE SULFOXIDE REDUCTASE"/>
    <property type="match status" value="1"/>
</dbReference>
<gene>
    <name evidence="7 9" type="primary">msrA</name>
    <name evidence="9" type="ORF">NCTC13292_00117</name>
</gene>
<dbReference type="EC" id="1.8.4.11" evidence="7"/>
<dbReference type="EMBL" id="UGOA01000001">
    <property type="protein sequence ID" value="STX40371.1"/>
    <property type="molecule type" value="Genomic_DNA"/>
</dbReference>
<evidence type="ECO:0000313" key="9">
    <source>
        <dbReference type="EMBL" id="STX40371.1"/>
    </source>
</evidence>
<evidence type="ECO:0000256" key="5">
    <source>
        <dbReference type="ARBA" id="ARBA00048488"/>
    </source>
</evidence>
<keyword evidence="2" id="KW-0511">Multifunctional enzyme</keyword>
<evidence type="ECO:0000256" key="1">
    <source>
        <dbReference type="ARBA" id="ARBA00023002"/>
    </source>
</evidence>
<dbReference type="AlphaFoldDB" id="A0A378J022"/>
<dbReference type="InterPro" id="IPR011057">
    <property type="entry name" value="Mss4-like_sf"/>
</dbReference>
<dbReference type="InterPro" id="IPR002579">
    <property type="entry name" value="Met_Sox_Rdtase_MsrB_dom"/>
</dbReference>
<dbReference type="GO" id="GO:0008113">
    <property type="term" value="F:peptide-methionine (S)-S-oxide reductase activity"/>
    <property type="evidence" value="ECO:0007669"/>
    <property type="project" value="UniProtKB-UniRule"/>
</dbReference>
<evidence type="ECO:0000259" key="8">
    <source>
        <dbReference type="PROSITE" id="PS51790"/>
    </source>
</evidence>
<protein>
    <recommendedName>
        <fullName evidence="7">Peptide methionine sulfoxide reductase MsrA</fullName>
        <shortName evidence="7">Protein-methionine-S-oxide reductase</shortName>
        <ecNumber evidence="7">1.8.4.11</ecNumber>
    </recommendedName>
    <alternativeName>
        <fullName evidence="7">Peptide-methionine (S)-S-oxide reductase</fullName>
        <shortName evidence="7">Peptide Met(O) reductase</shortName>
    </alternativeName>
</protein>
<evidence type="ECO:0000256" key="3">
    <source>
        <dbReference type="ARBA" id="ARBA00024679"/>
    </source>
</evidence>
<organism evidence="9 10">
    <name type="scientific">Legionella donaldsonii</name>
    <dbReference type="NCBI Taxonomy" id="45060"/>
    <lineage>
        <taxon>Bacteria</taxon>
        <taxon>Pseudomonadati</taxon>
        <taxon>Pseudomonadota</taxon>
        <taxon>Gammaproteobacteria</taxon>
        <taxon>Legionellales</taxon>
        <taxon>Legionellaceae</taxon>
        <taxon>Legionella</taxon>
    </lineage>
</organism>
<keyword evidence="10" id="KW-1185">Reference proteome</keyword>
<dbReference type="SUPFAM" id="SSF55068">
    <property type="entry name" value="Peptide methionine sulfoxide reductase"/>
    <property type="match status" value="1"/>
</dbReference>
<evidence type="ECO:0000313" key="10">
    <source>
        <dbReference type="Proteomes" id="UP000254677"/>
    </source>
</evidence>
<comment type="catalytic activity">
    <reaction evidence="5">
        <text>L-methionyl-[protein] + [thioredoxin]-disulfide + H2O = L-methionyl-(R)-S-oxide-[protein] + [thioredoxin]-dithiol</text>
        <dbReference type="Rhea" id="RHEA:24164"/>
        <dbReference type="Rhea" id="RHEA-COMP:10698"/>
        <dbReference type="Rhea" id="RHEA-COMP:10700"/>
        <dbReference type="Rhea" id="RHEA-COMP:12313"/>
        <dbReference type="Rhea" id="RHEA-COMP:12314"/>
        <dbReference type="ChEBI" id="CHEBI:15377"/>
        <dbReference type="ChEBI" id="CHEBI:16044"/>
        <dbReference type="ChEBI" id="CHEBI:29950"/>
        <dbReference type="ChEBI" id="CHEBI:45764"/>
        <dbReference type="ChEBI" id="CHEBI:50058"/>
        <dbReference type="EC" id="1.8.4.12"/>
    </reaction>
</comment>
<evidence type="ECO:0000256" key="4">
    <source>
        <dbReference type="ARBA" id="ARBA00047806"/>
    </source>
</evidence>
<feature type="domain" description="MsrB" evidence="8">
    <location>
        <begin position="4"/>
        <end position="125"/>
    </location>
</feature>
<proteinExistence type="inferred from homology"/>
<dbReference type="OrthoDB" id="4174719at2"/>
<keyword evidence="1 7" id="KW-0560">Oxidoreductase</keyword>
<comment type="function">
    <text evidence="3 7">Has an important function as a repair enzyme for proteins that have been inactivated by oxidation. Catalyzes the reversible oxidation-reduction of methionine sulfoxide in proteins to methionine.</text>
</comment>
<dbReference type="Proteomes" id="UP000254677">
    <property type="component" value="Unassembled WGS sequence"/>
</dbReference>
<evidence type="ECO:0000256" key="2">
    <source>
        <dbReference type="ARBA" id="ARBA00023268"/>
    </source>
</evidence>
<accession>A0A378J022</accession>
<dbReference type="HAMAP" id="MF_01401">
    <property type="entry name" value="MsrA"/>
    <property type="match status" value="1"/>
</dbReference>
<sequence>MSNYLDKTASLTPAAKRIICDKATEYPNTGEYTDHLVKSGTYLCRRCGLALFRARSQFHSGCGWPSFDDDVVQAVKQIPDKDGQRTEILCARCDGHLGHVFTGEYFTHKNLRHCVNSASLDFVADDQVLDTEEAIVAGGCFWGVDHFLRLVPGVLNVEVGYSGGSVMNPSYEQVCRGDTGHYEVARVVYDVAKTDYYTVLKRFFEIHDPTQRTGQGPDIGPQYKSAVFYYNEEQREDAQVLIKLLQERGYNVVTRLLEVQAFWPAEGYHQDYYAKHSKAPYCHRPEPRFG</sequence>
<dbReference type="RefSeq" id="WP_115220038.1">
    <property type="nucleotide sequence ID" value="NZ_CAXYJE010000001.1"/>
</dbReference>
<name>A0A378J022_9GAMM</name>
<dbReference type="Pfam" id="PF01641">
    <property type="entry name" value="SelR"/>
    <property type="match status" value="1"/>
</dbReference>
<dbReference type="InterPro" id="IPR036509">
    <property type="entry name" value="Met_Sox_Rdtase_MsrA_sf"/>
</dbReference>
<dbReference type="GO" id="GO:0033744">
    <property type="term" value="F:L-methionine:thioredoxin-disulfide S-oxidoreductase activity"/>
    <property type="evidence" value="ECO:0007669"/>
    <property type="project" value="RHEA"/>
</dbReference>
<dbReference type="SUPFAM" id="SSF51316">
    <property type="entry name" value="Mss4-like"/>
    <property type="match status" value="1"/>
</dbReference>
<dbReference type="PANTHER" id="PTHR43774:SF1">
    <property type="entry name" value="PEPTIDE METHIONINE SULFOXIDE REDUCTASE MSRA 2"/>
    <property type="match status" value="1"/>
</dbReference>
<feature type="active site" evidence="7">
    <location>
        <position position="140"/>
    </location>
</feature>
<reference evidence="9 10" key="1">
    <citation type="submission" date="2018-06" db="EMBL/GenBank/DDBJ databases">
        <authorList>
            <consortium name="Pathogen Informatics"/>
            <person name="Doyle S."/>
        </authorList>
    </citation>
    <scope>NUCLEOTIDE SEQUENCE [LARGE SCALE GENOMIC DNA]</scope>
    <source>
        <strain evidence="9 10">NCTC13292</strain>
    </source>
</reference>
<comment type="catalytic activity">
    <reaction evidence="4 7">
        <text>L-methionyl-[protein] + [thioredoxin]-disulfide + H2O = L-methionyl-(S)-S-oxide-[protein] + [thioredoxin]-dithiol</text>
        <dbReference type="Rhea" id="RHEA:14217"/>
        <dbReference type="Rhea" id="RHEA-COMP:10698"/>
        <dbReference type="Rhea" id="RHEA-COMP:10700"/>
        <dbReference type="Rhea" id="RHEA-COMP:12313"/>
        <dbReference type="Rhea" id="RHEA-COMP:12315"/>
        <dbReference type="ChEBI" id="CHEBI:15377"/>
        <dbReference type="ChEBI" id="CHEBI:16044"/>
        <dbReference type="ChEBI" id="CHEBI:29950"/>
        <dbReference type="ChEBI" id="CHEBI:44120"/>
        <dbReference type="ChEBI" id="CHEBI:50058"/>
        <dbReference type="EC" id="1.8.4.11"/>
    </reaction>
</comment>
<dbReference type="Gene3D" id="2.170.150.20">
    <property type="entry name" value="Peptide methionine sulfoxide reductase"/>
    <property type="match status" value="1"/>
</dbReference>
<dbReference type="GO" id="GO:0033743">
    <property type="term" value="F:peptide-methionine (R)-S-oxide reductase activity"/>
    <property type="evidence" value="ECO:0007669"/>
    <property type="project" value="UniProtKB-EC"/>
</dbReference>
<dbReference type="NCBIfam" id="NF004042">
    <property type="entry name" value="PRK05550.1"/>
    <property type="match status" value="1"/>
</dbReference>
<dbReference type="Gene3D" id="3.30.1060.10">
    <property type="entry name" value="Peptide methionine sulphoxide reductase MsrA"/>
    <property type="match status" value="1"/>
</dbReference>
<dbReference type="InterPro" id="IPR002569">
    <property type="entry name" value="Met_Sox_Rdtase_MsrA_dom"/>
</dbReference>
<dbReference type="Pfam" id="PF01625">
    <property type="entry name" value="PMSR"/>
    <property type="match status" value="1"/>
</dbReference>
<dbReference type="NCBIfam" id="TIGR00401">
    <property type="entry name" value="msrA"/>
    <property type="match status" value="1"/>
</dbReference>